<dbReference type="AlphaFoldDB" id="A0AAN2PCG3"/>
<proteinExistence type="predicted"/>
<sequence>MLVCQDRECGHKKSVSRVTNARCPQCHKKMEMRGQGEAQTFTCKCGFHEKLSSYNKRRGQNKNQKVSKNEVSNYMKKQNKEEPINTALADALAKLKFDK</sequence>
<keyword evidence="2" id="KW-1185">Reference proteome</keyword>
<dbReference type="Proteomes" id="UP000182110">
    <property type="component" value="Unassembled WGS sequence"/>
</dbReference>
<protein>
    <submittedName>
        <fullName evidence="1">DNA topoisomerase III</fullName>
    </submittedName>
</protein>
<name>A0AAN2PCG3_9BACI</name>
<reference evidence="1 2" key="1">
    <citation type="journal article" date="2014" name="Genome Announc.">
        <title>Genome Sequence of Bacillus simplex Strain P558, Isolated from a Human Fecal Sample.</title>
        <authorList>
            <person name="Croce O."/>
            <person name="Hugon P."/>
            <person name="Lagier J.C."/>
            <person name="Bibi F."/>
            <person name="Robert C."/>
            <person name="Azhar E.I."/>
            <person name="Raoult D."/>
            <person name="Fournier P.E."/>
        </authorList>
    </citation>
    <scope>NUCLEOTIDE SEQUENCE [LARGE SCALE GENOMIC DNA]</scope>
    <source>
        <strain evidence="1 2">P558</strain>
    </source>
</reference>
<accession>A0AAN2PCG3</accession>
<evidence type="ECO:0000313" key="2">
    <source>
        <dbReference type="Proteomes" id="UP000182110"/>
    </source>
</evidence>
<organism evidence="1 2">
    <name type="scientific">Peribacillus simplex</name>
    <dbReference type="NCBI Taxonomy" id="1478"/>
    <lineage>
        <taxon>Bacteria</taxon>
        <taxon>Bacillati</taxon>
        <taxon>Bacillota</taxon>
        <taxon>Bacilli</taxon>
        <taxon>Bacillales</taxon>
        <taxon>Bacillaceae</taxon>
        <taxon>Peribacillus</taxon>
    </lineage>
</organism>
<evidence type="ECO:0000313" key="1">
    <source>
        <dbReference type="EMBL" id="CEG30030.1"/>
    </source>
</evidence>
<dbReference type="EMBL" id="CCXW01000001">
    <property type="protein sequence ID" value="CEG30030.1"/>
    <property type="molecule type" value="Genomic_DNA"/>
</dbReference>
<gene>
    <name evidence="1" type="primary">topB</name>
    <name evidence="1" type="ORF">BN1180_00125</name>
</gene>
<comment type="caution">
    <text evidence="1">The sequence shown here is derived from an EMBL/GenBank/DDBJ whole genome shotgun (WGS) entry which is preliminary data.</text>
</comment>